<proteinExistence type="predicted"/>
<evidence type="ECO:0000313" key="2">
    <source>
        <dbReference type="Proteomes" id="UP000567067"/>
    </source>
</evidence>
<name>A0A7W3XSA6_9BACL</name>
<dbReference type="AlphaFoldDB" id="A0A7W3XSA6"/>
<gene>
    <name evidence="1" type="ORF">FHR92_003015</name>
</gene>
<dbReference type="EMBL" id="JACJIP010000019">
    <property type="protein sequence ID" value="MBA9086537.1"/>
    <property type="molecule type" value="Genomic_DNA"/>
</dbReference>
<accession>A0A7W3XSA6</accession>
<dbReference type="RefSeq" id="WP_182536751.1">
    <property type="nucleotide sequence ID" value="NZ_JACJIP010000019.1"/>
</dbReference>
<comment type="caution">
    <text evidence="1">The sequence shown here is derived from an EMBL/GenBank/DDBJ whole genome shotgun (WGS) entry which is preliminary data.</text>
</comment>
<reference evidence="1 2" key="1">
    <citation type="submission" date="2020-08" db="EMBL/GenBank/DDBJ databases">
        <title>Genomic Encyclopedia of Type Strains, Phase III (KMG-III): the genomes of soil and plant-associated and newly described type strains.</title>
        <authorList>
            <person name="Whitman W."/>
        </authorList>
    </citation>
    <scope>NUCLEOTIDE SEQUENCE [LARGE SCALE GENOMIC DNA]</scope>
    <source>
        <strain evidence="1 2">CECT 8693</strain>
    </source>
</reference>
<organism evidence="1 2">
    <name type="scientific">Fontibacillus solani</name>
    <dbReference type="NCBI Taxonomy" id="1572857"/>
    <lineage>
        <taxon>Bacteria</taxon>
        <taxon>Bacillati</taxon>
        <taxon>Bacillota</taxon>
        <taxon>Bacilli</taxon>
        <taxon>Bacillales</taxon>
        <taxon>Paenibacillaceae</taxon>
        <taxon>Fontibacillus</taxon>
    </lineage>
</organism>
<evidence type="ECO:0000313" key="1">
    <source>
        <dbReference type="EMBL" id="MBA9086537.1"/>
    </source>
</evidence>
<protein>
    <submittedName>
        <fullName evidence="1">Uncharacterized protein</fullName>
    </submittedName>
</protein>
<sequence>MVRSREEARAELWLLFQKKEQERIELDDVLLEFEGNVLVRKTLLLRIGDNQFWGESFEIWTDVSKYESRLEGEEGYIYCTHYAGSSEEAMIQTFKQRFGTI</sequence>
<dbReference type="Proteomes" id="UP000567067">
    <property type="component" value="Unassembled WGS sequence"/>
</dbReference>
<keyword evidence="2" id="KW-1185">Reference proteome</keyword>